<comment type="subcellular location">
    <subcellularLocation>
        <location evidence="2">Membrane</location>
    </subcellularLocation>
</comment>
<evidence type="ECO:0000259" key="12">
    <source>
        <dbReference type="PROSITE" id="PS50885"/>
    </source>
</evidence>
<name>A0A8J7QL54_9BACT</name>
<dbReference type="Gene3D" id="3.30.565.10">
    <property type="entry name" value="Histidine kinase-like ATPase, C-terminal domain"/>
    <property type="match status" value="1"/>
</dbReference>
<dbReference type="InterPro" id="IPR003594">
    <property type="entry name" value="HATPase_dom"/>
</dbReference>
<evidence type="ECO:0000256" key="10">
    <source>
        <dbReference type="SAM" id="Phobius"/>
    </source>
</evidence>
<dbReference type="Pfam" id="PF00672">
    <property type="entry name" value="HAMP"/>
    <property type="match status" value="1"/>
</dbReference>
<feature type="domain" description="HAMP" evidence="12">
    <location>
        <begin position="217"/>
        <end position="270"/>
    </location>
</feature>
<proteinExistence type="predicted"/>
<feature type="domain" description="Histidine kinase" evidence="11">
    <location>
        <begin position="278"/>
        <end position="489"/>
    </location>
</feature>
<dbReference type="PROSITE" id="PS50885">
    <property type="entry name" value="HAMP"/>
    <property type="match status" value="1"/>
</dbReference>
<dbReference type="InterPro" id="IPR003660">
    <property type="entry name" value="HAMP_dom"/>
</dbReference>
<dbReference type="PANTHER" id="PTHR45436">
    <property type="entry name" value="SENSOR HISTIDINE KINASE YKOH"/>
    <property type="match status" value="1"/>
</dbReference>
<dbReference type="Pfam" id="PF00512">
    <property type="entry name" value="HisKA"/>
    <property type="match status" value="1"/>
</dbReference>
<keyword evidence="5" id="KW-0808">Transferase</keyword>
<dbReference type="SMART" id="SM00387">
    <property type="entry name" value="HATPase_c"/>
    <property type="match status" value="1"/>
</dbReference>
<evidence type="ECO:0000313" key="14">
    <source>
        <dbReference type="Proteomes" id="UP000664417"/>
    </source>
</evidence>
<accession>A0A8J7QL54</accession>
<keyword evidence="7" id="KW-0418">Kinase</keyword>
<organism evidence="13 14">
    <name type="scientific">Acanthopleuribacter pedis</name>
    <dbReference type="NCBI Taxonomy" id="442870"/>
    <lineage>
        <taxon>Bacteria</taxon>
        <taxon>Pseudomonadati</taxon>
        <taxon>Acidobacteriota</taxon>
        <taxon>Holophagae</taxon>
        <taxon>Acanthopleuribacterales</taxon>
        <taxon>Acanthopleuribacteraceae</taxon>
        <taxon>Acanthopleuribacter</taxon>
    </lineage>
</organism>
<keyword evidence="4" id="KW-0597">Phosphoprotein</keyword>
<keyword evidence="10" id="KW-0472">Membrane</keyword>
<gene>
    <name evidence="13" type="ORF">J3U88_31900</name>
</gene>
<dbReference type="InterPro" id="IPR036097">
    <property type="entry name" value="HisK_dim/P_sf"/>
</dbReference>
<comment type="catalytic activity">
    <reaction evidence="1">
        <text>ATP + protein L-histidine = ADP + protein N-phospho-L-histidine.</text>
        <dbReference type="EC" id="2.7.13.3"/>
    </reaction>
</comment>
<evidence type="ECO:0000259" key="11">
    <source>
        <dbReference type="PROSITE" id="PS50109"/>
    </source>
</evidence>
<dbReference type="EMBL" id="JAFREP010000050">
    <property type="protein sequence ID" value="MBO1323111.1"/>
    <property type="molecule type" value="Genomic_DNA"/>
</dbReference>
<dbReference type="SUPFAM" id="SSF47384">
    <property type="entry name" value="Homodimeric domain of signal transducing histidine kinase"/>
    <property type="match status" value="1"/>
</dbReference>
<dbReference type="InterPro" id="IPR003661">
    <property type="entry name" value="HisK_dim/P_dom"/>
</dbReference>
<evidence type="ECO:0000256" key="2">
    <source>
        <dbReference type="ARBA" id="ARBA00004370"/>
    </source>
</evidence>
<dbReference type="InterPro" id="IPR005467">
    <property type="entry name" value="His_kinase_dom"/>
</dbReference>
<dbReference type="Pfam" id="PF02518">
    <property type="entry name" value="HATPase_c"/>
    <property type="match status" value="1"/>
</dbReference>
<dbReference type="PANTHER" id="PTHR45436:SF5">
    <property type="entry name" value="SENSOR HISTIDINE KINASE TRCS"/>
    <property type="match status" value="1"/>
</dbReference>
<dbReference type="InterPro" id="IPR050428">
    <property type="entry name" value="TCS_sensor_his_kinase"/>
</dbReference>
<dbReference type="SUPFAM" id="SSF55874">
    <property type="entry name" value="ATPase domain of HSP90 chaperone/DNA topoisomerase II/histidine kinase"/>
    <property type="match status" value="1"/>
</dbReference>
<dbReference type="RefSeq" id="WP_207863081.1">
    <property type="nucleotide sequence ID" value="NZ_JAFREP010000050.1"/>
</dbReference>
<evidence type="ECO:0000256" key="5">
    <source>
        <dbReference type="ARBA" id="ARBA00022679"/>
    </source>
</evidence>
<feature type="transmembrane region" description="Helical" evidence="10">
    <location>
        <begin position="195"/>
        <end position="216"/>
    </location>
</feature>
<reference evidence="13" key="1">
    <citation type="submission" date="2021-03" db="EMBL/GenBank/DDBJ databases">
        <authorList>
            <person name="Wang G."/>
        </authorList>
    </citation>
    <scope>NUCLEOTIDE SEQUENCE</scope>
    <source>
        <strain evidence="13">KCTC 12899</strain>
    </source>
</reference>
<keyword evidence="9" id="KW-0902">Two-component regulatory system</keyword>
<protein>
    <recommendedName>
        <fullName evidence="3">histidine kinase</fullName>
        <ecNumber evidence="3">2.7.13.3</ecNumber>
    </recommendedName>
</protein>
<evidence type="ECO:0000313" key="13">
    <source>
        <dbReference type="EMBL" id="MBO1323111.1"/>
    </source>
</evidence>
<dbReference type="PROSITE" id="PS50109">
    <property type="entry name" value="HIS_KIN"/>
    <property type="match status" value="1"/>
</dbReference>
<evidence type="ECO:0000256" key="6">
    <source>
        <dbReference type="ARBA" id="ARBA00022692"/>
    </source>
</evidence>
<evidence type="ECO:0000256" key="3">
    <source>
        <dbReference type="ARBA" id="ARBA00012438"/>
    </source>
</evidence>
<feature type="transmembrane region" description="Helical" evidence="10">
    <location>
        <begin position="12"/>
        <end position="36"/>
    </location>
</feature>
<keyword evidence="8 10" id="KW-1133">Transmembrane helix</keyword>
<evidence type="ECO:0000256" key="4">
    <source>
        <dbReference type="ARBA" id="ARBA00022553"/>
    </source>
</evidence>
<dbReference type="Proteomes" id="UP000664417">
    <property type="component" value="Unassembled WGS sequence"/>
</dbReference>
<keyword evidence="6 10" id="KW-0812">Transmembrane</keyword>
<dbReference type="InterPro" id="IPR036890">
    <property type="entry name" value="HATPase_C_sf"/>
</dbReference>
<keyword evidence="14" id="KW-1185">Reference proteome</keyword>
<evidence type="ECO:0000256" key="1">
    <source>
        <dbReference type="ARBA" id="ARBA00000085"/>
    </source>
</evidence>
<comment type="caution">
    <text evidence="13">The sequence shown here is derived from an EMBL/GenBank/DDBJ whole genome shotgun (WGS) entry which is preliminary data.</text>
</comment>
<dbReference type="Gene3D" id="1.10.287.130">
    <property type="match status" value="1"/>
</dbReference>
<dbReference type="SMART" id="SM00304">
    <property type="entry name" value="HAMP"/>
    <property type="match status" value="1"/>
</dbReference>
<evidence type="ECO:0000256" key="8">
    <source>
        <dbReference type="ARBA" id="ARBA00022989"/>
    </source>
</evidence>
<dbReference type="AlphaFoldDB" id="A0A8J7QL54"/>
<dbReference type="EC" id="2.7.13.3" evidence="3"/>
<sequence>MKKTLFLGGPGSIRGTLTAALLVGAGTVVLLIALLLDHQIRAFLQQRYDRDLLRGAEMLITLTKETEEGVELDFAGEFMPRFETPAGGHFFELWLPNGELLEASESLAGGHIPLPNQPVTAAVFQDLDGHPLGRCRVVRLSFVPQREGEEEDGPFDAEGFIADDQALSSGDQPVMTLLLARRRDEFDAFLHLIRAWIWGSQALLLAFIIVLVRLALQRGLRPLDAIRDQVQKIDHENLATRIVPPTQADELTPVVQQLNALLQRLDEAVARERRFTSDVAHELRTPLAELRTLSEVGLRNRDDTALLTGFLEDVHEVGLEMQQLVENLLELSRCDGGRRMLVTERVDLVQVVAKAWARAQPQAGSRTLALDAPTSLTVTTDRALIEHIVQNLVNNAATHGPDGCRIAVTLEAAPHPGLTISNPAPDLEAADLSCLYDRFWQKDAARTGGKNTGLGLAIVHAFCQHGGIQLDTSLVNHNLIFKLRFPATPPPAAHGDGAAG</sequence>
<dbReference type="GO" id="GO:0005886">
    <property type="term" value="C:plasma membrane"/>
    <property type="evidence" value="ECO:0007669"/>
    <property type="project" value="TreeGrafter"/>
</dbReference>
<evidence type="ECO:0000256" key="9">
    <source>
        <dbReference type="ARBA" id="ARBA00023012"/>
    </source>
</evidence>
<evidence type="ECO:0000256" key="7">
    <source>
        <dbReference type="ARBA" id="ARBA00022777"/>
    </source>
</evidence>
<dbReference type="SMART" id="SM00388">
    <property type="entry name" value="HisKA"/>
    <property type="match status" value="1"/>
</dbReference>
<dbReference type="CDD" id="cd00082">
    <property type="entry name" value="HisKA"/>
    <property type="match status" value="1"/>
</dbReference>
<dbReference type="GO" id="GO:0000155">
    <property type="term" value="F:phosphorelay sensor kinase activity"/>
    <property type="evidence" value="ECO:0007669"/>
    <property type="project" value="InterPro"/>
</dbReference>